<dbReference type="Gene3D" id="3.40.50.620">
    <property type="entry name" value="HUPs"/>
    <property type="match status" value="2"/>
</dbReference>
<dbReference type="PANTHER" id="PTHR46268:SF6">
    <property type="entry name" value="UNIVERSAL STRESS PROTEIN UP12"/>
    <property type="match status" value="1"/>
</dbReference>
<dbReference type="InterPro" id="IPR006015">
    <property type="entry name" value="Universal_stress_UspA"/>
</dbReference>
<gene>
    <name evidence="3" type="ORF">HFP15_04105</name>
</gene>
<comment type="similarity">
    <text evidence="1">Belongs to the universal stress protein A family.</text>
</comment>
<feature type="domain" description="UspA" evidence="2">
    <location>
        <begin position="11"/>
        <end position="126"/>
    </location>
</feature>
<feature type="domain" description="UspA" evidence="2">
    <location>
        <begin position="134"/>
        <end position="261"/>
    </location>
</feature>
<reference evidence="3 4" key="1">
    <citation type="submission" date="2020-04" db="EMBL/GenBank/DDBJ databases">
        <title>Novel species.</title>
        <authorList>
            <person name="Teo W.F.A."/>
            <person name="Lipun K."/>
            <person name="Srisuk N."/>
            <person name="Duangmal K."/>
        </authorList>
    </citation>
    <scope>NUCLEOTIDE SEQUENCE [LARGE SCALE GENOMIC DNA]</scope>
    <source>
        <strain evidence="3 4">K13G38</strain>
    </source>
</reference>
<dbReference type="Pfam" id="PF00582">
    <property type="entry name" value="Usp"/>
    <property type="match status" value="2"/>
</dbReference>
<evidence type="ECO:0000313" key="3">
    <source>
        <dbReference type="EMBL" id="NKQ52059.1"/>
    </source>
</evidence>
<accession>A0ABX1IZB1</accession>
<evidence type="ECO:0000256" key="1">
    <source>
        <dbReference type="ARBA" id="ARBA00008791"/>
    </source>
</evidence>
<proteinExistence type="inferred from homology"/>
<name>A0ABX1IZB1_9PSEU</name>
<dbReference type="PANTHER" id="PTHR46268">
    <property type="entry name" value="STRESS RESPONSE PROTEIN NHAX"/>
    <property type="match status" value="1"/>
</dbReference>
<dbReference type="EMBL" id="JAAXLS010000002">
    <property type="protein sequence ID" value="NKQ52059.1"/>
    <property type="molecule type" value="Genomic_DNA"/>
</dbReference>
<evidence type="ECO:0000259" key="2">
    <source>
        <dbReference type="Pfam" id="PF00582"/>
    </source>
</evidence>
<dbReference type="InterPro" id="IPR006016">
    <property type="entry name" value="UspA"/>
</dbReference>
<dbReference type="PRINTS" id="PR01438">
    <property type="entry name" value="UNVRSLSTRESS"/>
</dbReference>
<evidence type="ECO:0000313" key="4">
    <source>
        <dbReference type="Proteomes" id="UP000715441"/>
    </source>
</evidence>
<dbReference type="Proteomes" id="UP000715441">
    <property type="component" value="Unassembled WGS sequence"/>
</dbReference>
<comment type="caution">
    <text evidence="3">The sequence shown here is derived from an EMBL/GenBank/DDBJ whole genome shotgun (WGS) entry which is preliminary data.</text>
</comment>
<dbReference type="RefSeq" id="WP_168511581.1">
    <property type="nucleotide sequence ID" value="NZ_JAAXLS010000002.1"/>
</dbReference>
<sequence length="277" mass="28036">MDSDPRRQPGPIVVGVDGSPSALMAVRWAAREAAFTGSGLRLVHVLTTSAGRAESLMRAAESVARRTHQGLAIESATIGSPARTTLLRESRTAALIVFGASGHGPLLGPAAITLSLRGGCPVVVVRDAIPETGPVVVGVNDWADCAAAARFAFQRAALYGTGVTAVRAWAAPATPDTMAIRSKEHAALAAELSTLADEFADIPVKHVLVRGRAGGVLLDYGERARLIVVGPHGRAGFPGVAAGSATGQWGSGLACPIAIVPTEASPGPAAGAARTGP</sequence>
<organism evidence="3 4">
    <name type="scientific">Amycolatopsis acididurans</name>
    <dbReference type="NCBI Taxonomy" id="2724524"/>
    <lineage>
        <taxon>Bacteria</taxon>
        <taxon>Bacillati</taxon>
        <taxon>Actinomycetota</taxon>
        <taxon>Actinomycetes</taxon>
        <taxon>Pseudonocardiales</taxon>
        <taxon>Pseudonocardiaceae</taxon>
        <taxon>Amycolatopsis</taxon>
    </lineage>
</organism>
<dbReference type="InterPro" id="IPR014729">
    <property type="entry name" value="Rossmann-like_a/b/a_fold"/>
</dbReference>
<keyword evidence="4" id="KW-1185">Reference proteome</keyword>
<dbReference type="SUPFAM" id="SSF52402">
    <property type="entry name" value="Adenine nucleotide alpha hydrolases-like"/>
    <property type="match status" value="2"/>
</dbReference>
<protein>
    <submittedName>
        <fullName evidence="3">Universal stress protein</fullName>
    </submittedName>
</protein>